<evidence type="ECO:0000313" key="2">
    <source>
        <dbReference type="Proteomes" id="UP000187203"/>
    </source>
</evidence>
<protein>
    <submittedName>
        <fullName evidence="1">Uncharacterized protein</fullName>
    </submittedName>
</protein>
<sequence>MAGKLVVMSQATLITGDDNAMDDRRLRLPCRESQYR</sequence>
<keyword evidence="2" id="KW-1185">Reference proteome</keyword>
<name>A0A1R3JG70_9ROSI</name>
<comment type="caution">
    <text evidence="1">The sequence shown here is derived from an EMBL/GenBank/DDBJ whole genome shotgun (WGS) entry which is preliminary data.</text>
</comment>
<evidence type="ECO:0000313" key="1">
    <source>
        <dbReference type="EMBL" id="OMO93781.1"/>
    </source>
</evidence>
<proteinExistence type="predicted"/>
<dbReference type="AlphaFoldDB" id="A0A1R3JG70"/>
<dbReference type="EMBL" id="AWUE01016228">
    <property type="protein sequence ID" value="OMO93781.1"/>
    <property type="molecule type" value="Genomic_DNA"/>
</dbReference>
<dbReference type="Proteomes" id="UP000187203">
    <property type="component" value="Unassembled WGS sequence"/>
</dbReference>
<accession>A0A1R3JG70</accession>
<organism evidence="1 2">
    <name type="scientific">Corchorus olitorius</name>
    <dbReference type="NCBI Taxonomy" id="93759"/>
    <lineage>
        <taxon>Eukaryota</taxon>
        <taxon>Viridiplantae</taxon>
        <taxon>Streptophyta</taxon>
        <taxon>Embryophyta</taxon>
        <taxon>Tracheophyta</taxon>
        <taxon>Spermatophyta</taxon>
        <taxon>Magnoliopsida</taxon>
        <taxon>eudicotyledons</taxon>
        <taxon>Gunneridae</taxon>
        <taxon>Pentapetalae</taxon>
        <taxon>rosids</taxon>
        <taxon>malvids</taxon>
        <taxon>Malvales</taxon>
        <taxon>Malvaceae</taxon>
        <taxon>Grewioideae</taxon>
        <taxon>Apeibeae</taxon>
        <taxon>Corchorus</taxon>
    </lineage>
</organism>
<reference evidence="2" key="1">
    <citation type="submission" date="2013-09" db="EMBL/GenBank/DDBJ databases">
        <title>Corchorus olitorius genome sequencing.</title>
        <authorList>
            <person name="Alam M."/>
            <person name="Haque M.S."/>
            <person name="Islam M.S."/>
            <person name="Emdad E.M."/>
            <person name="Islam M.M."/>
            <person name="Ahmed B."/>
            <person name="Halim A."/>
            <person name="Hossen Q.M.M."/>
            <person name="Hossain M.Z."/>
            <person name="Ahmed R."/>
            <person name="Khan M.M."/>
            <person name="Islam R."/>
            <person name="Rashid M.M."/>
            <person name="Khan S.A."/>
            <person name="Rahman M.S."/>
            <person name="Alam M."/>
            <person name="Yahiya A.S."/>
            <person name="Khan M.S."/>
            <person name="Azam M.S."/>
            <person name="Haque T."/>
            <person name="Lashkar M.Z.H."/>
            <person name="Akhand A.I."/>
            <person name="Morshed G."/>
            <person name="Roy S."/>
            <person name="Uddin K.S."/>
            <person name="Rabeya T."/>
            <person name="Hossain A.S."/>
            <person name="Chowdhury A."/>
            <person name="Snigdha A.R."/>
            <person name="Mortoza M.S."/>
            <person name="Matin S.A."/>
            <person name="Hoque S.M.E."/>
            <person name="Islam M.K."/>
            <person name="Roy D.K."/>
            <person name="Haider R."/>
            <person name="Moosa M.M."/>
            <person name="Elias S.M."/>
            <person name="Hasan A.M."/>
            <person name="Jahan S."/>
            <person name="Shafiuddin M."/>
            <person name="Mahmood N."/>
            <person name="Shommy N.S."/>
        </authorList>
    </citation>
    <scope>NUCLEOTIDE SEQUENCE [LARGE SCALE GENOMIC DNA]</scope>
    <source>
        <strain evidence="2">cv. O-4</strain>
    </source>
</reference>
<gene>
    <name evidence="1" type="ORF">COLO4_16674</name>
</gene>